<name>A0AAV3VU72_9CLOT</name>
<dbReference type="Proteomes" id="UP000325212">
    <property type="component" value="Unassembled WGS sequence"/>
</dbReference>
<gene>
    <name evidence="2" type="ORF">CDIOL_03850</name>
</gene>
<evidence type="ECO:0000313" key="3">
    <source>
        <dbReference type="Proteomes" id="UP000325212"/>
    </source>
</evidence>
<evidence type="ECO:0000256" key="1">
    <source>
        <dbReference type="SAM" id="Phobius"/>
    </source>
</evidence>
<sequence length="77" mass="9402">MLKLTYIANYYDNIFNLYNQLKNLLLYRNVEYLLIIFNYKLNYRKNNKAIHKSTLTMHIALLINLIYLKSKITFSFM</sequence>
<keyword evidence="1" id="KW-1133">Transmembrane helix</keyword>
<protein>
    <submittedName>
        <fullName evidence="2">Uncharacterized protein</fullName>
    </submittedName>
</protein>
<proteinExistence type="predicted"/>
<keyword evidence="1" id="KW-0472">Membrane</keyword>
<feature type="transmembrane region" description="Helical" evidence="1">
    <location>
        <begin position="49"/>
        <end position="68"/>
    </location>
</feature>
<dbReference type="EMBL" id="BJLA01000001">
    <property type="protein sequence ID" value="GEA29462.1"/>
    <property type="molecule type" value="Genomic_DNA"/>
</dbReference>
<dbReference type="AlphaFoldDB" id="A0AAV3VU72"/>
<organism evidence="2 3">
    <name type="scientific">Clostridium diolis</name>
    <dbReference type="NCBI Taxonomy" id="223919"/>
    <lineage>
        <taxon>Bacteria</taxon>
        <taxon>Bacillati</taxon>
        <taxon>Bacillota</taxon>
        <taxon>Clostridia</taxon>
        <taxon>Eubacteriales</taxon>
        <taxon>Clostridiaceae</taxon>
        <taxon>Clostridium</taxon>
    </lineage>
</organism>
<keyword evidence="1" id="KW-0812">Transmembrane</keyword>
<keyword evidence="3" id="KW-1185">Reference proteome</keyword>
<accession>A0AAV3VU72</accession>
<evidence type="ECO:0000313" key="2">
    <source>
        <dbReference type="EMBL" id="GEA29462.1"/>
    </source>
</evidence>
<comment type="caution">
    <text evidence="2">The sequence shown here is derived from an EMBL/GenBank/DDBJ whole genome shotgun (WGS) entry which is preliminary data.</text>
</comment>
<reference evidence="2 3" key="1">
    <citation type="submission" date="2019-06" db="EMBL/GenBank/DDBJ databases">
        <title>Draft genome sequence of Clostridium diolis DSM 15410.</title>
        <authorList>
            <person name="Kobayashi H."/>
            <person name="Tanizawa Y."/>
            <person name="Tohno M."/>
        </authorList>
    </citation>
    <scope>NUCLEOTIDE SEQUENCE [LARGE SCALE GENOMIC DNA]</scope>
    <source>
        <strain evidence="2 3">DSM 15410</strain>
    </source>
</reference>